<organism evidence="11 12">
    <name type="scientific">Escherichia coli</name>
    <dbReference type="NCBI Taxonomy" id="562"/>
    <lineage>
        <taxon>Bacteria</taxon>
        <taxon>Pseudomonadati</taxon>
        <taxon>Pseudomonadota</taxon>
        <taxon>Gammaproteobacteria</taxon>
        <taxon>Enterobacterales</taxon>
        <taxon>Enterobacteriaceae</taxon>
        <taxon>Escherichia</taxon>
    </lineage>
</organism>
<dbReference type="EMBL" id="UGDD01000002">
    <property type="protein sequence ID" value="STJ53158.1"/>
    <property type="molecule type" value="Genomic_DNA"/>
</dbReference>
<evidence type="ECO:0000313" key="8">
    <source>
        <dbReference type="EMBL" id="RIB39704.1"/>
    </source>
</evidence>
<dbReference type="GO" id="GO:0016788">
    <property type="term" value="F:hydrolase activity, acting on ester bonds"/>
    <property type="evidence" value="ECO:0007669"/>
    <property type="project" value="UniProtKB-ARBA"/>
</dbReference>
<evidence type="ECO:0000313" key="19">
    <source>
        <dbReference type="Proteomes" id="UP000567387"/>
    </source>
</evidence>
<dbReference type="SUPFAM" id="SSF53448">
    <property type="entry name" value="Nucleotide-diphospho-sugar transferases"/>
    <property type="match status" value="1"/>
</dbReference>
<proteinExistence type="predicted"/>
<dbReference type="PANTHER" id="PTHR21485:SF6">
    <property type="entry name" value="N-ACYLNEURAMINATE CYTIDYLYLTRANSFERASE-RELATED"/>
    <property type="match status" value="1"/>
</dbReference>
<sequence>MRTKIIAIIPARSGSKGLRNKNALMLIDKPLLAYTIEAALQSEMFEKVIVTTDSEQYGAIAESYGADFLLRPEELATDKASSFEFIKHALSIYTDYESFALLQPTSPFRDSTHIIEAVKLYQTLEKYQCVVSVTRSNKPSQIIRPLDDYSTLSFFDLDYSKYNRNSIVEYHPNGAIFIANKQHYLHTKHFFGRYSLAYIMDKESSLDIDDRMDFELAITIQQKKNRQKILYQNIHNRINEKRNEFDSVSDITLIGHSLFDYWDVKKINDIEVNNLGIAGINSKEYYEYIIEKELIVNFGEFVFIFFGTNDIVVSDWKKEDTLWYLKKTCQYIKKKNAASKIYLLSVPPVFGRIDRDNRIINDLNSYLRENVDFAKFISLDHVLKDSYGNLNKMYTYDGLHFNSNGYTVLENEIAEIVK</sequence>
<evidence type="ECO:0000313" key="11">
    <source>
        <dbReference type="EMBL" id="STJ53158.1"/>
    </source>
</evidence>
<evidence type="ECO:0000313" key="18">
    <source>
        <dbReference type="Proteomes" id="UP000475070"/>
    </source>
</evidence>
<dbReference type="PANTHER" id="PTHR21485">
    <property type="entry name" value="HAD SUPERFAMILY MEMBERS CMAS AND KDSC"/>
    <property type="match status" value="1"/>
</dbReference>
<evidence type="ECO:0000313" key="2">
    <source>
        <dbReference type="EMBL" id="EFA8783380.1"/>
    </source>
</evidence>
<dbReference type="InterPro" id="IPR013830">
    <property type="entry name" value="SGNH_hydro"/>
</dbReference>
<keyword evidence="11" id="KW-0548">Nucleotidyltransferase</keyword>
<evidence type="ECO:0000313" key="16">
    <source>
        <dbReference type="Proteomes" id="UP000438958"/>
    </source>
</evidence>
<dbReference type="RefSeq" id="WP_001259305.1">
    <property type="nucleotide sequence ID" value="NZ_AP021963.1"/>
</dbReference>
<reference evidence="4" key="2">
    <citation type="journal article" date="2018" name="Genome Biol.">
        <title>SKESA: strategic k-mer extension for scrupulous assemblies.</title>
        <authorList>
            <person name="Souvorov A."/>
            <person name="Agarwala R."/>
            <person name="Lipman D.J."/>
        </authorList>
    </citation>
    <scope>NUCLEOTIDE SEQUENCE</scope>
    <source>
        <strain evidence="4">489-16</strain>
    </source>
</reference>
<dbReference type="EMBL" id="AASCBU010000003">
    <property type="protein sequence ID" value="EFA8783380.1"/>
    <property type="molecule type" value="Genomic_DNA"/>
</dbReference>
<dbReference type="Proteomes" id="UP000284508">
    <property type="component" value="Unassembled WGS sequence"/>
</dbReference>
<reference evidence="16 18" key="5">
    <citation type="journal article" date="2019" name="Nat. Med.">
        <title>A library of human gut bacterial isolates paired with longitudinal multiomics data enables mechanistic microbiome research.</title>
        <authorList>
            <person name="Poyet M."/>
            <person name="Groussin M."/>
            <person name="Gibbons S.M."/>
            <person name="Avila-Pacheco J."/>
            <person name="Jiang X."/>
            <person name="Kearney S.M."/>
            <person name="Perrotta A.R."/>
            <person name="Berdy B."/>
            <person name="Zhao S."/>
            <person name="Lieberman T.D."/>
            <person name="Swanson P.K."/>
            <person name="Smith M."/>
            <person name="Roesemann S."/>
            <person name="Alexander J.E."/>
            <person name="Rich S.A."/>
            <person name="Livny J."/>
            <person name="Vlamakis H."/>
            <person name="Clish C."/>
            <person name="Bullock K."/>
            <person name="Deik A."/>
            <person name="Scott J."/>
            <person name="Pierce K.A."/>
            <person name="Xavier R.J."/>
            <person name="Alm E.J."/>
        </authorList>
    </citation>
    <scope>NUCLEOTIDE SEQUENCE [LARGE SCALE GENOMIC DNA]</scope>
    <source>
        <strain evidence="6 18">BIOML-A112</strain>
        <strain evidence="5 16">BIOML-A382</strain>
    </source>
</reference>
<evidence type="ECO:0000313" key="4">
    <source>
        <dbReference type="EMBL" id="HAN4352393.1"/>
    </source>
</evidence>
<dbReference type="InterPro" id="IPR036514">
    <property type="entry name" value="SGNH_hydro_sf"/>
</dbReference>
<dbReference type="Proteomes" id="UP000254503">
    <property type="component" value="Unassembled WGS sequence"/>
</dbReference>
<dbReference type="Proteomes" id="UP000288730">
    <property type="component" value="Unassembled WGS sequence"/>
</dbReference>
<dbReference type="InterPro" id="IPR050793">
    <property type="entry name" value="CMP-NeuNAc_synthase"/>
</dbReference>
<name>A0A0D6H548_ECOLX</name>
<reference evidence="10 15" key="7">
    <citation type="submission" date="2019-02" db="EMBL/GenBank/DDBJ databases">
        <authorList>
            <person name="Slukin P."/>
            <person name="Fursova N."/>
            <person name="Ermolenko Z."/>
            <person name="Mayskaya N."/>
            <person name="Kislichkina A."/>
            <person name="Mukhina T."/>
            <person name="Sizova A."/>
            <person name="Bogun A."/>
        </authorList>
    </citation>
    <scope>NUCLEOTIDE SEQUENCE [LARGE SCALE GENOMIC DNA]</scope>
    <source>
        <strain evidence="10">SCPM-O-B-8431</strain>
        <strain evidence="15">SCPM-O-B-8431(U15)</strain>
    </source>
</reference>
<reference evidence="11 12" key="3">
    <citation type="submission" date="2018-06" db="EMBL/GenBank/DDBJ databases">
        <authorList>
            <consortium name="Pathogen Informatics"/>
            <person name="Doyle S."/>
        </authorList>
    </citation>
    <scope>NUCLEOTIDE SEQUENCE [LARGE SCALE GENOMIC DNA]</scope>
    <source>
        <strain evidence="11 12">NCTC9045</strain>
    </source>
</reference>
<dbReference type="Gene3D" id="3.90.550.10">
    <property type="entry name" value="Spore Coat Polysaccharide Biosynthesis Protein SpsA, Chain A"/>
    <property type="match status" value="1"/>
</dbReference>
<dbReference type="GO" id="GO:0008781">
    <property type="term" value="F:N-acylneuraminate cytidylyltransferase activity"/>
    <property type="evidence" value="ECO:0007669"/>
    <property type="project" value="UniProtKB-EC"/>
</dbReference>
<reference evidence="8 13" key="1">
    <citation type="journal article" date="2018" name="BMC Microbiol.">
        <title>Genome sequencing of strains of the most prevalent clonal group of O1:K1:H7 Escherichia coli that causes neonatal meningitis in France.</title>
        <authorList>
            <person name="Geslain G."/>
            <person name="Birgy A."/>
            <person name="Adiba S."/>
            <person name="Magnan M."/>
            <person name="Courroux C."/>
            <person name="Levy C."/>
            <person name="Cohen R."/>
            <person name="Bidet P."/>
            <person name="Bonacorsi S."/>
        </authorList>
    </citation>
    <scope>NUCLEOTIDE SEQUENCE [LARGE SCALE GENOMIC DNA]</scope>
    <source>
        <strain evidence="8 13">S308</strain>
    </source>
</reference>
<dbReference type="EMBL" id="QXHA01001473">
    <property type="protein sequence ID" value="RIB39704.1"/>
    <property type="molecule type" value="Genomic_DNA"/>
</dbReference>
<dbReference type="EMBL" id="SERV01000002">
    <property type="protein sequence ID" value="RYL85363.1"/>
    <property type="molecule type" value="Genomic_DNA"/>
</dbReference>
<reference evidence="3" key="10">
    <citation type="submission" date="2024-02" db="EMBL/GenBank/DDBJ databases">
        <authorList>
            <consortium name="Clinical and Environmental Microbiology Branch: Whole genome sequencing antimicrobial resistance pathogens in the healthcare setting"/>
        </authorList>
    </citation>
    <scope>NUCLEOTIDE SEQUENCE</scope>
    <source>
        <strain evidence="3">2023QG-00028</strain>
    </source>
</reference>
<dbReference type="SUPFAM" id="SSF52266">
    <property type="entry name" value="SGNH hydrolase"/>
    <property type="match status" value="1"/>
</dbReference>
<dbReference type="EMBL" id="ABKSHZ030000003">
    <property type="protein sequence ID" value="EMM9721261.1"/>
    <property type="molecule type" value="Genomic_DNA"/>
</dbReference>
<reference evidence="4" key="9">
    <citation type="submission" date="2020-09" db="EMBL/GenBank/DDBJ databases">
        <authorList>
            <consortium name="NCBI Pathogen Detection Project"/>
        </authorList>
    </citation>
    <scope>NUCLEOTIDE SEQUENCE</scope>
    <source>
        <strain evidence="4">489-16</strain>
    </source>
</reference>
<evidence type="ECO:0000313" key="5">
    <source>
        <dbReference type="EMBL" id="MSI70644.1"/>
    </source>
</evidence>
<reference evidence="9 14" key="6">
    <citation type="submission" date="2019-01" db="EMBL/GenBank/DDBJ databases">
        <title>Genomic analysis of febrile catheter-associated UTI E. coli isolates.</title>
        <authorList>
            <person name="Potter R."/>
            <person name="Zou Z."/>
            <person name="Henderson J."/>
            <person name="Dantas G."/>
        </authorList>
    </citation>
    <scope>NUCLEOTIDE SEQUENCE [LARGE SCALE GENOMIC DNA]</scope>
    <source>
        <strain evidence="9 14">29_CAASB</strain>
    </source>
</reference>
<evidence type="ECO:0000313" key="7">
    <source>
        <dbReference type="EMBL" id="NEN72948.1"/>
    </source>
</evidence>
<evidence type="ECO:0000313" key="15">
    <source>
        <dbReference type="Proteomes" id="UP000291778"/>
    </source>
</evidence>
<dbReference type="EMBL" id="DABUHV010000002">
    <property type="protein sequence ID" value="HAN4352393.1"/>
    <property type="molecule type" value="Genomic_DNA"/>
</dbReference>
<dbReference type="Pfam" id="PF13472">
    <property type="entry name" value="Lipase_GDSL_2"/>
    <property type="match status" value="1"/>
</dbReference>
<evidence type="ECO:0000313" key="17">
    <source>
        <dbReference type="Proteomes" id="UP000471360"/>
    </source>
</evidence>
<dbReference type="Proteomes" id="UP000471360">
    <property type="component" value="Unassembled WGS sequence"/>
</dbReference>
<dbReference type="EMBL" id="SCJN01000195">
    <property type="protein sequence ID" value="RXD12578.1"/>
    <property type="molecule type" value="Genomic_DNA"/>
</dbReference>
<evidence type="ECO:0000313" key="14">
    <source>
        <dbReference type="Proteomes" id="UP000288730"/>
    </source>
</evidence>
<evidence type="ECO:0000313" key="13">
    <source>
        <dbReference type="Proteomes" id="UP000284508"/>
    </source>
</evidence>
<dbReference type="Proteomes" id="UP000291778">
    <property type="component" value="Unassembled WGS sequence"/>
</dbReference>
<dbReference type="InterPro" id="IPR003329">
    <property type="entry name" value="Cytidylyl_trans"/>
</dbReference>
<evidence type="ECO:0000313" key="9">
    <source>
        <dbReference type="EMBL" id="RXD12578.1"/>
    </source>
</evidence>
<protein>
    <submittedName>
        <fullName evidence="11">Acylneuraminate cytidylyltransferase</fullName>
        <ecNumber evidence="11">2.7.7.43</ecNumber>
    </submittedName>
</protein>
<evidence type="ECO:0000259" key="1">
    <source>
        <dbReference type="Pfam" id="PF13472"/>
    </source>
</evidence>
<dbReference type="Proteomes" id="UP000438958">
    <property type="component" value="Unassembled WGS sequence"/>
</dbReference>
<dbReference type="CDD" id="cd01841">
    <property type="entry name" value="NnaC_like"/>
    <property type="match status" value="1"/>
</dbReference>
<gene>
    <name evidence="11" type="primary">neuA</name>
    <name evidence="2" type="ORF">C2R31_001169</name>
    <name evidence="8" type="ORF">D3C88_22520</name>
    <name evidence="9" type="ORF">EPS76_19565</name>
    <name evidence="10" type="ORF">EWK56_04005</name>
    <name evidence="7" type="ORF">G3W53_23120</name>
    <name evidence="5" type="ORF">GKF66_17875</name>
    <name evidence="6" type="ORF">GUC01_24930</name>
    <name evidence="4" type="ORF">IFC14_000785</name>
    <name evidence="11" type="ORF">NCTC9045_00984</name>
    <name evidence="3" type="ORF">PWL68_001330</name>
</gene>
<dbReference type="Pfam" id="PF02348">
    <property type="entry name" value="CTP_transf_3"/>
    <property type="match status" value="1"/>
</dbReference>
<dbReference type="Gene3D" id="3.40.50.1110">
    <property type="entry name" value="SGNH hydrolase"/>
    <property type="match status" value="1"/>
</dbReference>
<dbReference type="EMBL" id="WXKQ01000056">
    <property type="protein sequence ID" value="NAG22206.1"/>
    <property type="molecule type" value="Genomic_DNA"/>
</dbReference>
<dbReference type="Proteomes" id="UP000567387">
    <property type="component" value="Unassembled WGS sequence"/>
</dbReference>
<dbReference type="Proteomes" id="UP000859822">
    <property type="component" value="Unassembled WGS sequence"/>
</dbReference>
<dbReference type="CDD" id="cd02513">
    <property type="entry name" value="CMP-NeuAc_Synthase"/>
    <property type="match status" value="1"/>
</dbReference>
<dbReference type="AlphaFoldDB" id="A0A0D6H548"/>
<dbReference type="EMBL" id="JAAGYP010000050">
    <property type="protein sequence ID" value="NEN72948.1"/>
    <property type="molecule type" value="Genomic_DNA"/>
</dbReference>
<dbReference type="EC" id="2.7.7.43" evidence="11"/>
<reference evidence="7 17" key="8">
    <citation type="submission" date="2020-02" db="EMBL/GenBank/DDBJ databases">
        <authorList>
            <person name="Subbiah M."/>
            <person name="Call D."/>
        </authorList>
    </citation>
    <scope>NUCLEOTIDE SEQUENCE [LARGE SCALE GENOMIC DNA]</scope>
    <source>
        <strain evidence="7 17">8375wB1</strain>
    </source>
</reference>
<dbReference type="OMA" id="LQWITEI"/>
<dbReference type="InterPro" id="IPR029044">
    <property type="entry name" value="Nucleotide-diphossugar_trans"/>
</dbReference>
<accession>A0A0D6H548</accession>
<keyword evidence="11" id="KW-0808">Transferase</keyword>
<dbReference type="Proteomes" id="UP000475070">
    <property type="component" value="Unassembled WGS sequence"/>
</dbReference>
<evidence type="ECO:0000313" key="12">
    <source>
        <dbReference type="Proteomes" id="UP000254503"/>
    </source>
</evidence>
<reference evidence="2 19" key="4">
    <citation type="submission" date="2018-08" db="EMBL/GenBank/DDBJ databases">
        <authorList>
            <consortium name="PulseNet: The National Subtyping Network for Foodborne Disease Surveillance"/>
            <person name="Tarr C.L."/>
            <person name="Trees E."/>
            <person name="Katz L.S."/>
            <person name="Carleton-Romer H.A."/>
            <person name="Stroika S."/>
            <person name="Kucerova Z."/>
            <person name="Roache K.F."/>
            <person name="Sabol A.L."/>
            <person name="Besser J."/>
            <person name="Gerner-Smidt P."/>
        </authorList>
    </citation>
    <scope>NUCLEOTIDE SEQUENCE [LARGE SCALE GENOMIC DNA]</scope>
    <source>
        <strain evidence="2 19">PNUSAE011918</strain>
    </source>
</reference>
<feature type="domain" description="SGNH hydrolase-type esterase" evidence="1">
    <location>
        <begin position="270"/>
        <end position="407"/>
    </location>
</feature>
<evidence type="ECO:0000313" key="6">
    <source>
        <dbReference type="EMBL" id="NAG22206.1"/>
    </source>
</evidence>
<evidence type="ECO:0000313" key="10">
    <source>
        <dbReference type="EMBL" id="RYL85363.1"/>
    </source>
</evidence>
<dbReference type="EMBL" id="WKUE01000031">
    <property type="protein sequence ID" value="MSI70644.1"/>
    <property type="molecule type" value="Genomic_DNA"/>
</dbReference>
<evidence type="ECO:0000313" key="3">
    <source>
        <dbReference type="EMBL" id="EMM9721261.1"/>
    </source>
</evidence>